<organism evidence="7 8">
    <name type="scientific">Hyphomicrobium nitrativorans NL23</name>
    <dbReference type="NCBI Taxonomy" id="1029756"/>
    <lineage>
        <taxon>Bacteria</taxon>
        <taxon>Pseudomonadati</taxon>
        <taxon>Pseudomonadota</taxon>
        <taxon>Alphaproteobacteria</taxon>
        <taxon>Hyphomicrobiales</taxon>
        <taxon>Hyphomicrobiaceae</taxon>
        <taxon>Hyphomicrobium</taxon>
    </lineage>
</organism>
<comment type="pathway">
    <text evidence="2">Glycan metabolism; osmoregulated periplasmic glucan (OPG) biosynthesis.</text>
</comment>
<dbReference type="HOGENOM" id="CLU_023403_2_0_5"/>
<evidence type="ECO:0000313" key="8">
    <source>
        <dbReference type="Proteomes" id="UP000018542"/>
    </source>
</evidence>
<dbReference type="PANTHER" id="PTHR30504:SF2">
    <property type="entry name" value="GLUCANS BIOSYNTHESIS PROTEIN G"/>
    <property type="match status" value="1"/>
</dbReference>
<evidence type="ECO:0000256" key="3">
    <source>
        <dbReference type="ARBA" id="ARBA00009284"/>
    </source>
</evidence>
<comment type="subcellular location">
    <subcellularLocation>
        <location evidence="1">Periplasm</location>
    </subcellularLocation>
</comment>
<dbReference type="GO" id="GO:0003824">
    <property type="term" value="F:catalytic activity"/>
    <property type="evidence" value="ECO:0007669"/>
    <property type="project" value="InterPro"/>
</dbReference>
<dbReference type="Gene3D" id="2.60.40.10">
    <property type="entry name" value="Immunoglobulins"/>
    <property type="match status" value="1"/>
</dbReference>
<dbReference type="SUPFAM" id="SSF81296">
    <property type="entry name" value="E set domains"/>
    <property type="match status" value="1"/>
</dbReference>
<protein>
    <submittedName>
        <fullName evidence="7">Glucan biosynthesis protein D</fullName>
    </submittedName>
</protein>
<sequence>MTDDPGRGASPDRRGVLIGAGAWAAVATLAADSLGMAAYAGGDAPAAPAEAAAPVESFAEDHVRKLAEKLAAGDFVKPKADVTEPFNALTPEQYRDIQLRPEATVWRGEGLGYEVRPLPLGWIYDAPVEIWVVSGGETQSLIADGASFSFGPSIEKAPDAAPFGFSGFRISGLLNRADALDEFVSFQGASYFKAVGQGQRYGLSARGLAVDTARPGGEEFPLFRAFWIERPQPGAREVLIHALLDSQSVAGAYKFIVRPGRETVIDVEATLYPRRALTHVGIAPLTSMYYVGSAQRRIEGDYRPAVHNSEGLAVVNGHGERLWRPLTNPKMLQTSAFVDKDLKGFGFIQRNRAFATFQDVDARFDRRPAAWVEPQGGWGDGFVELIEIPVVEEIHDNIVAYWKPAQTLEPGTGHKFAYRVTWGDNIPAVWSGAWVSQTRVGAGRGANTVQFVVDFAGPSLGDLAELPTADLAASPGATSNLVVQRLPEAQGLRVRFELNTAGTDLIELRLGLRVAEQLISESWLYRWTRA</sequence>
<accession>V5SDK9</accession>
<reference evidence="7 8" key="1">
    <citation type="journal article" date="2014" name="Genome Announc.">
        <title>Complete Genome Sequence of Hyphomicrobium nitrativorans Strain NL23, a Denitrifying Bacterium Isolated from Biofilm of a Methanol-Fed Denitrification System Treating Seawater at the Montreal Biodome.</title>
        <authorList>
            <person name="Martineau C."/>
            <person name="Villeneuve C."/>
            <person name="Mauffrey F."/>
            <person name="Villemur R."/>
        </authorList>
    </citation>
    <scope>NUCLEOTIDE SEQUENCE [LARGE SCALE GENOMIC DNA]</scope>
    <source>
        <strain evidence="7">NL23</strain>
    </source>
</reference>
<dbReference type="InterPro" id="IPR007444">
    <property type="entry name" value="Glucan_biosyn_MdoG_C"/>
</dbReference>
<dbReference type="EMBL" id="CP006912">
    <property type="protein sequence ID" value="AHB48956.1"/>
    <property type="molecule type" value="Genomic_DNA"/>
</dbReference>
<evidence type="ECO:0000313" key="7">
    <source>
        <dbReference type="EMBL" id="AHB48956.1"/>
    </source>
</evidence>
<name>V5SDK9_9HYPH</name>
<dbReference type="InterPro" id="IPR006311">
    <property type="entry name" value="TAT_signal"/>
</dbReference>
<evidence type="ECO:0000256" key="5">
    <source>
        <dbReference type="ARBA" id="ARBA00022764"/>
    </source>
</evidence>
<dbReference type="Proteomes" id="UP000018542">
    <property type="component" value="Chromosome"/>
</dbReference>
<feature type="domain" description="Glucan biosynthesis periplasmic MdoG C-terminal" evidence="6">
    <location>
        <begin position="58"/>
        <end position="527"/>
    </location>
</feature>
<dbReference type="GO" id="GO:0030288">
    <property type="term" value="C:outer membrane-bounded periplasmic space"/>
    <property type="evidence" value="ECO:0007669"/>
    <property type="project" value="TreeGrafter"/>
</dbReference>
<evidence type="ECO:0000256" key="4">
    <source>
        <dbReference type="ARBA" id="ARBA00022729"/>
    </source>
</evidence>
<dbReference type="InterPro" id="IPR014756">
    <property type="entry name" value="Ig_E-set"/>
</dbReference>
<comment type="similarity">
    <text evidence="3">Belongs to the OpgD/OpgG family.</text>
</comment>
<dbReference type="Gene3D" id="2.70.98.10">
    <property type="match status" value="1"/>
</dbReference>
<dbReference type="KEGG" id="hni:W911_11955"/>
<dbReference type="PANTHER" id="PTHR30504">
    <property type="entry name" value="GLUCANS BIOSYNTHESIS PROTEIN"/>
    <property type="match status" value="1"/>
</dbReference>
<dbReference type="GO" id="GO:0051274">
    <property type="term" value="P:beta-glucan biosynthetic process"/>
    <property type="evidence" value="ECO:0007669"/>
    <property type="project" value="TreeGrafter"/>
</dbReference>
<evidence type="ECO:0000256" key="2">
    <source>
        <dbReference type="ARBA" id="ARBA00005001"/>
    </source>
</evidence>
<dbReference type="InterPro" id="IPR011013">
    <property type="entry name" value="Gal_mutarotase_sf_dom"/>
</dbReference>
<dbReference type="RefSeq" id="WP_023787731.1">
    <property type="nucleotide sequence ID" value="NC_022997.1"/>
</dbReference>
<keyword evidence="8" id="KW-1185">Reference proteome</keyword>
<dbReference type="PROSITE" id="PS51318">
    <property type="entry name" value="TAT"/>
    <property type="match status" value="1"/>
</dbReference>
<dbReference type="Pfam" id="PF04349">
    <property type="entry name" value="MdoG"/>
    <property type="match status" value="1"/>
</dbReference>
<dbReference type="InterPro" id="IPR014718">
    <property type="entry name" value="GH-type_carb-bd"/>
</dbReference>
<dbReference type="AlphaFoldDB" id="V5SDK9"/>
<dbReference type="GO" id="GO:0030246">
    <property type="term" value="F:carbohydrate binding"/>
    <property type="evidence" value="ECO:0007669"/>
    <property type="project" value="InterPro"/>
</dbReference>
<keyword evidence="5" id="KW-0574">Periplasm</keyword>
<dbReference type="UniPathway" id="UPA00637"/>
<keyword evidence="4" id="KW-0732">Signal</keyword>
<gene>
    <name evidence="7" type="ORF">W911_11955</name>
</gene>
<dbReference type="PIRSF" id="PIRSF006281">
    <property type="entry name" value="MdoG"/>
    <property type="match status" value="1"/>
</dbReference>
<dbReference type="OrthoDB" id="9777817at2"/>
<dbReference type="InterPro" id="IPR013783">
    <property type="entry name" value="Ig-like_fold"/>
</dbReference>
<dbReference type="FunFam" id="2.70.98.10:FF:000001">
    <property type="entry name" value="Glucans biosynthesis protein G"/>
    <property type="match status" value="1"/>
</dbReference>
<dbReference type="InterPro" id="IPR014438">
    <property type="entry name" value="Glucan_biosyn_MdoG/MdoD"/>
</dbReference>
<dbReference type="SUPFAM" id="SSF74650">
    <property type="entry name" value="Galactose mutarotase-like"/>
    <property type="match status" value="1"/>
</dbReference>
<dbReference type="PATRIC" id="fig|1029756.8.peg.2481"/>
<evidence type="ECO:0000259" key="6">
    <source>
        <dbReference type="Pfam" id="PF04349"/>
    </source>
</evidence>
<proteinExistence type="inferred from homology"/>
<evidence type="ECO:0000256" key="1">
    <source>
        <dbReference type="ARBA" id="ARBA00004418"/>
    </source>
</evidence>